<accession>A0ACB5TXQ0</accession>
<organism evidence="1 2">
    <name type="scientific">Ambrosiozyma monospora</name>
    <name type="common">Yeast</name>
    <name type="synonym">Endomycopsis monosporus</name>
    <dbReference type="NCBI Taxonomy" id="43982"/>
    <lineage>
        <taxon>Eukaryota</taxon>
        <taxon>Fungi</taxon>
        <taxon>Dikarya</taxon>
        <taxon>Ascomycota</taxon>
        <taxon>Saccharomycotina</taxon>
        <taxon>Pichiomycetes</taxon>
        <taxon>Pichiales</taxon>
        <taxon>Pichiaceae</taxon>
        <taxon>Ambrosiozyma</taxon>
    </lineage>
</organism>
<gene>
    <name evidence="1" type="ORF">Amon02_000987700</name>
</gene>
<evidence type="ECO:0000313" key="2">
    <source>
        <dbReference type="Proteomes" id="UP001165064"/>
    </source>
</evidence>
<comment type="caution">
    <text evidence="1">The sequence shown here is derived from an EMBL/GenBank/DDBJ whole genome shotgun (WGS) entry which is preliminary data.</text>
</comment>
<evidence type="ECO:0000313" key="1">
    <source>
        <dbReference type="EMBL" id="GME96019.1"/>
    </source>
</evidence>
<sequence length="342" mass="38706">MRSLLPLLLSLCLTVKSLPVNGYDDLEPQQQQLNQMNAKPSSTPKQIHSHNDYWREKPLFSALELDITSVEADVWLSPETGVLLVGHKSNDVKAAQADQKTLQSLYLDNIYNILEKHNSYTSQSSPGPNNTDKAERGWNGIFEYFPNQTLYLFIDFKHNSEDTYKAIQSSLEPFREKGWLTYHNETSNTTYEGPLTVIGTGETPLNLIIEEKFQRDIFYDAPLHNLNETFSAYNNKVSIFASSSIKKVMTCNQGISRVASNRGLDDNQIDCVLKAINQAHELGLMTRIWDTPDWPLAKEKIVWSQLLFLGTDYLNADDIYLARSFDTSFVRGTASGAVPLLI</sequence>
<proteinExistence type="predicted"/>
<name>A0ACB5TXQ0_AMBMO</name>
<dbReference type="EMBL" id="BSXS01009611">
    <property type="protein sequence ID" value="GME96019.1"/>
    <property type="molecule type" value="Genomic_DNA"/>
</dbReference>
<dbReference type="Proteomes" id="UP001165064">
    <property type="component" value="Unassembled WGS sequence"/>
</dbReference>
<keyword evidence="2" id="KW-1185">Reference proteome</keyword>
<protein>
    <submittedName>
        <fullName evidence="1">Unnamed protein product</fullName>
    </submittedName>
</protein>
<reference evidence="1" key="1">
    <citation type="submission" date="2023-04" db="EMBL/GenBank/DDBJ databases">
        <title>Ambrosiozyma monospora NBRC 10751.</title>
        <authorList>
            <person name="Ichikawa N."/>
            <person name="Sato H."/>
            <person name="Tonouchi N."/>
        </authorList>
    </citation>
    <scope>NUCLEOTIDE SEQUENCE</scope>
    <source>
        <strain evidence="1">NBRC 10751</strain>
    </source>
</reference>